<evidence type="ECO:0000313" key="3">
    <source>
        <dbReference type="WBParaSite" id="ACRNAN_scaffold3803.g11421.t1"/>
    </source>
</evidence>
<keyword evidence="1" id="KW-0812">Transmembrane</keyword>
<organism evidence="2 3">
    <name type="scientific">Acrobeloides nanus</name>
    <dbReference type="NCBI Taxonomy" id="290746"/>
    <lineage>
        <taxon>Eukaryota</taxon>
        <taxon>Metazoa</taxon>
        <taxon>Ecdysozoa</taxon>
        <taxon>Nematoda</taxon>
        <taxon>Chromadorea</taxon>
        <taxon>Rhabditida</taxon>
        <taxon>Tylenchina</taxon>
        <taxon>Cephalobomorpha</taxon>
        <taxon>Cephaloboidea</taxon>
        <taxon>Cephalobidae</taxon>
        <taxon>Acrobeloides</taxon>
    </lineage>
</organism>
<keyword evidence="2" id="KW-1185">Reference proteome</keyword>
<evidence type="ECO:0000256" key="1">
    <source>
        <dbReference type="SAM" id="Phobius"/>
    </source>
</evidence>
<dbReference type="AlphaFoldDB" id="A0A914DU88"/>
<keyword evidence="1" id="KW-1133">Transmembrane helix</keyword>
<name>A0A914DU88_9BILA</name>
<dbReference type="Proteomes" id="UP000887540">
    <property type="component" value="Unplaced"/>
</dbReference>
<keyword evidence="1" id="KW-0472">Membrane</keyword>
<evidence type="ECO:0000313" key="2">
    <source>
        <dbReference type="Proteomes" id="UP000887540"/>
    </source>
</evidence>
<reference evidence="3" key="1">
    <citation type="submission" date="2022-11" db="UniProtKB">
        <authorList>
            <consortium name="WormBaseParasite"/>
        </authorList>
    </citation>
    <scope>IDENTIFICATION</scope>
</reference>
<sequence length="125" mass="14234">MLVFLGDIVLLVLGFHIIIPTLKKVNFDSKHLNENTYCNMATYVVAFIELAWSLLYFIIVFVLILVLVVMFMLLKLGKELLTRRGSQVSKKHYKVISQLTTVVPGAEYMQKLLERGDAPADVEMT</sequence>
<accession>A0A914DU88</accession>
<feature type="transmembrane region" description="Helical" evidence="1">
    <location>
        <begin position="41"/>
        <end position="74"/>
    </location>
</feature>
<protein>
    <submittedName>
        <fullName evidence="3">G-protein coupled receptors family 3 profile domain-containing protein</fullName>
    </submittedName>
</protein>
<dbReference type="WBParaSite" id="ACRNAN_scaffold3803.g11421.t1">
    <property type="protein sequence ID" value="ACRNAN_scaffold3803.g11421.t1"/>
    <property type="gene ID" value="ACRNAN_scaffold3803.g11421"/>
</dbReference>
<proteinExistence type="predicted"/>